<protein>
    <submittedName>
        <fullName evidence="2">Uncharacterized protein</fullName>
    </submittedName>
</protein>
<feature type="compositionally biased region" description="Basic residues" evidence="1">
    <location>
        <begin position="35"/>
        <end position="46"/>
    </location>
</feature>
<feature type="compositionally biased region" description="Basic residues" evidence="1">
    <location>
        <begin position="70"/>
        <end position="83"/>
    </location>
</feature>
<dbReference type="EMBL" id="MK570055">
    <property type="protein sequence ID" value="QDI74026.1"/>
    <property type="molecule type" value="Genomic_DNA"/>
</dbReference>
<feature type="region of interest" description="Disordered" evidence="1">
    <location>
        <begin position="34"/>
        <end position="106"/>
    </location>
</feature>
<reference evidence="2" key="1">
    <citation type="submission" date="2019-02" db="EMBL/GenBank/DDBJ databases">
        <title>Spindle-shaped viruses infect a marine ammonia-oxidizing thaumarchaeon.</title>
        <authorList>
            <person name="Kim J.-G."/>
            <person name="Kim S.-J."/>
            <person name="Rhee S.-K."/>
        </authorList>
    </citation>
    <scope>NUCLEOTIDE SEQUENCE [LARGE SCALE GENOMIC DNA]</scope>
    <source>
        <strain evidence="2">NSV2</strain>
    </source>
</reference>
<sequence>MDISAQAAPIVGTAAGLAVNLAAIETVNRVATKNKTMRKGSHRSMKKAGGSKPAVFQTPSTPKATGGLGKKSKHAPVKTRGSKPVKAFGKNGLSGRDKGKLYGMTF</sequence>
<accession>A0A514K322</accession>
<name>A0A514K322_9VIRU</name>
<evidence type="ECO:0000256" key="1">
    <source>
        <dbReference type="SAM" id="MobiDB-lite"/>
    </source>
</evidence>
<proteinExistence type="predicted"/>
<evidence type="ECO:0000313" key="2">
    <source>
        <dbReference type="EMBL" id="QDI74026.1"/>
    </source>
</evidence>
<organism evidence="2">
    <name type="scientific">Nitrosopumilus spindle-shaped virus 1</name>
    <dbReference type="NCBI Taxonomy" id="2848002"/>
    <lineage>
        <taxon>Viruses</taxon>
        <taxon>Viruses incertae sedis</taxon>
        <taxon>Thaspiviridae</taxon>
        <taxon>Nitmarvirus</taxon>
        <taxon>Nitmarvirus maris</taxon>
        <taxon>Nitmarvirus NSV1</taxon>
    </lineage>
</organism>